<dbReference type="Pfam" id="PF00283">
    <property type="entry name" value="Cytochrom_B559"/>
    <property type="match status" value="1"/>
</dbReference>
<keyword evidence="3 5" id="KW-1133">Transmembrane helix</keyword>
<sequence>MINLKLLLVLTPVIFSVAFTDYWLRRWGVFVWDNGPTIQNQQVWEDTAIVADKGRPGDGYPVFTVRTLAVNALGIPSVFFLGAIFAMQFIRRGVINA</sequence>
<comment type="caution">
    <text evidence="7">The sequence shown here is derived from an EMBL/GenBank/DDBJ whole genome shotgun (WGS) entry which is preliminary data.</text>
</comment>
<protein>
    <submittedName>
        <fullName evidence="7">Cytochrome b559 beta chain (PsbF)</fullName>
    </submittedName>
</protein>
<dbReference type="Proteomes" id="UP000030392">
    <property type="component" value="Unassembled WGS sequence"/>
</dbReference>
<evidence type="ECO:0000259" key="6">
    <source>
        <dbReference type="Pfam" id="PF00283"/>
    </source>
</evidence>
<comment type="subcellular location">
    <subcellularLocation>
        <location evidence="1">Membrane</location>
    </subcellularLocation>
</comment>
<dbReference type="NCBIfam" id="NF002717">
    <property type="entry name" value="PRK02561.1-1"/>
    <property type="match status" value="1"/>
</dbReference>
<dbReference type="RefSeq" id="WP_038653792.1">
    <property type="nucleotide sequence ID" value="NZ_CP138967.1"/>
</dbReference>
<accession>A0A0A2C340</accession>
<evidence type="ECO:0000256" key="3">
    <source>
        <dbReference type="ARBA" id="ARBA00022989"/>
    </source>
</evidence>
<feature type="transmembrane region" description="Helical" evidence="5">
    <location>
        <begin position="68"/>
        <end position="90"/>
    </location>
</feature>
<dbReference type="AlphaFoldDB" id="A0A0A2C340"/>
<keyword evidence="2 5" id="KW-0812">Transmembrane</keyword>
<reference evidence="8" key="1">
    <citation type="journal article" date="2014" name="Sci. Data">
        <title>Genomes of diverse isolates of the marine cyanobacterium Prochlorococcus.</title>
        <authorList>
            <person name="Biller S."/>
            <person name="Berube P."/>
            <person name="Thompson J."/>
            <person name="Kelly L."/>
            <person name="Roggensack S."/>
            <person name="Awad L."/>
            <person name="Roache-Johnson K."/>
            <person name="Ding H."/>
            <person name="Giovannoni S.J."/>
            <person name="Moore L.R."/>
            <person name="Chisholm S.W."/>
        </authorList>
    </citation>
    <scope>NUCLEOTIDE SEQUENCE [LARGE SCALE GENOMIC DNA]</scope>
    <source>
        <strain evidence="8">PAC1</strain>
    </source>
</reference>
<dbReference type="SUPFAM" id="SSF161045">
    <property type="entry name" value="Cytochrome b559 subunits"/>
    <property type="match status" value="1"/>
</dbReference>
<evidence type="ECO:0000256" key="2">
    <source>
        <dbReference type="ARBA" id="ARBA00022692"/>
    </source>
</evidence>
<keyword evidence="4 5" id="KW-0472">Membrane</keyword>
<proteinExistence type="predicted"/>
<evidence type="ECO:0000256" key="4">
    <source>
        <dbReference type="ARBA" id="ARBA00023136"/>
    </source>
</evidence>
<name>A0A0A2C340_PROMR</name>
<evidence type="ECO:0000256" key="5">
    <source>
        <dbReference type="SAM" id="Phobius"/>
    </source>
</evidence>
<dbReference type="EMBL" id="JNAX01000010">
    <property type="protein sequence ID" value="KGG20771.1"/>
    <property type="molecule type" value="Genomic_DNA"/>
</dbReference>
<evidence type="ECO:0000256" key="1">
    <source>
        <dbReference type="ARBA" id="ARBA00004370"/>
    </source>
</evidence>
<evidence type="ECO:0000313" key="8">
    <source>
        <dbReference type="Proteomes" id="UP000030392"/>
    </source>
</evidence>
<dbReference type="GO" id="GO:0015979">
    <property type="term" value="P:photosynthesis"/>
    <property type="evidence" value="ECO:0007669"/>
    <property type="project" value="InterPro"/>
</dbReference>
<dbReference type="GO" id="GO:0016020">
    <property type="term" value="C:membrane"/>
    <property type="evidence" value="ECO:0007669"/>
    <property type="project" value="UniProtKB-SubCell"/>
</dbReference>
<dbReference type="InterPro" id="IPR013081">
    <property type="entry name" value="PSII_cyt_b559_N"/>
</dbReference>
<gene>
    <name evidence="7" type="ORF">EV03_0707</name>
</gene>
<feature type="domain" description="Photosystem II cytochrome b559 N-terminal" evidence="6">
    <location>
        <begin position="60"/>
        <end position="82"/>
    </location>
</feature>
<organism evidence="7 8">
    <name type="scientific">Prochlorococcus marinus str. PAC1</name>
    <dbReference type="NCBI Taxonomy" id="59924"/>
    <lineage>
        <taxon>Bacteria</taxon>
        <taxon>Bacillati</taxon>
        <taxon>Cyanobacteriota</taxon>
        <taxon>Cyanophyceae</taxon>
        <taxon>Synechococcales</taxon>
        <taxon>Prochlorococcaceae</taxon>
        <taxon>Prochlorococcus</taxon>
    </lineage>
</organism>
<evidence type="ECO:0000313" key="7">
    <source>
        <dbReference type="EMBL" id="KGG20771.1"/>
    </source>
</evidence>